<dbReference type="Proteomes" id="UP000095347">
    <property type="component" value="Unassembled WGS sequence"/>
</dbReference>
<dbReference type="EMBL" id="MCGG01000018">
    <property type="protein sequence ID" value="OEJ67934.1"/>
    <property type="molecule type" value="Genomic_DNA"/>
</dbReference>
<keyword evidence="8 13" id="KW-0472">Membrane</keyword>
<evidence type="ECO:0000256" key="8">
    <source>
        <dbReference type="ARBA" id="ARBA00023136"/>
    </source>
</evidence>
<dbReference type="Pfam" id="PF00430">
    <property type="entry name" value="ATP-synt_B"/>
    <property type="match status" value="1"/>
</dbReference>
<sequence length="165" mass="18492">MHHVPFYQDTTFFVAVAFVLFFVFFGKKLFAAMASSLDDRAQKIKDQIEEATRLREEAQELLASYEKKQHEALKEAANIVKAAKDEAERLSVEAAEQLDASLKRAERLAKDRIAQAEVQAIAEVRTLAINIAMEATQRVLEQDVSATKADALIDTAIKNMEGKLH</sequence>
<evidence type="ECO:0000256" key="10">
    <source>
        <dbReference type="ARBA" id="ARBA00025198"/>
    </source>
</evidence>
<evidence type="ECO:0000256" key="9">
    <source>
        <dbReference type="ARBA" id="ARBA00023310"/>
    </source>
</evidence>
<dbReference type="GO" id="GO:0046933">
    <property type="term" value="F:proton-transporting ATP synthase activity, rotational mechanism"/>
    <property type="evidence" value="ECO:0007669"/>
    <property type="project" value="UniProtKB-UniRule"/>
</dbReference>
<gene>
    <name evidence="13" type="primary">atpF</name>
    <name evidence="16" type="ORF">BEN30_07735</name>
</gene>
<evidence type="ECO:0000256" key="15">
    <source>
        <dbReference type="SAM" id="Coils"/>
    </source>
</evidence>
<dbReference type="GO" id="GO:0045259">
    <property type="term" value="C:proton-transporting ATP synthase complex"/>
    <property type="evidence" value="ECO:0007669"/>
    <property type="project" value="UniProtKB-KW"/>
</dbReference>
<keyword evidence="7 13" id="KW-0406">Ion transport</keyword>
<keyword evidence="6 13" id="KW-1133">Transmembrane helix</keyword>
<organism evidence="16 17">
    <name type="scientific">Magnetovibrio blakemorei</name>
    <dbReference type="NCBI Taxonomy" id="28181"/>
    <lineage>
        <taxon>Bacteria</taxon>
        <taxon>Pseudomonadati</taxon>
        <taxon>Pseudomonadota</taxon>
        <taxon>Alphaproteobacteria</taxon>
        <taxon>Rhodospirillales</taxon>
        <taxon>Magnetovibrionaceae</taxon>
        <taxon>Magnetovibrio</taxon>
    </lineage>
</organism>
<evidence type="ECO:0000256" key="2">
    <source>
        <dbReference type="ARBA" id="ARBA00022448"/>
    </source>
</evidence>
<keyword evidence="13" id="KW-1003">Cell membrane</keyword>
<keyword evidence="9 13" id="KW-0066">ATP synthesis</keyword>
<comment type="function">
    <text evidence="10 13">F(1)F(0) ATP synthase produces ATP from ADP in the presence of a proton or sodium gradient. F-type ATPases consist of two structural domains, F(1) containing the extramembraneous catalytic core and F(0) containing the membrane proton channel, linked together by a central stalk and a peripheral stalk. During catalysis, ATP synthesis in the catalytic domain of F(1) is coupled via a rotary mechanism of the central stalk subunits to proton translocation.</text>
</comment>
<dbReference type="GO" id="GO:0046961">
    <property type="term" value="F:proton-transporting ATPase activity, rotational mechanism"/>
    <property type="evidence" value="ECO:0007669"/>
    <property type="project" value="TreeGrafter"/>
</dbReference>
<reference evidence="17" key="1">
    <citation type="submission" date="2016-07" db="EMBL/GenBank/DDBJ databases">
        <authorList>
            <person name="Florea S."/>
            <person name="Webb J.S."/>
            <person name="Jaromczyk J."/>
            <person name="Schardl C.L."/>
        </authorList>
    </citation>
    <scope>NUCLEOTIDE SEQUENCE [LARGE SCALE GENOMIC DNA]</scope>
    <source>
        <strain evidence="17">MV-1</strain>
    </source>
</reference>
<dbReference type="STRING" id="28181.BEN30_07735"/>
<keyword evidence="15" id="KW-0175">Coiled coil</keyword>
<dbReference type="InterPro" id="IPR002146">
    <property type="entry name" value="ATP_synth_b/b'su_bac/chlpt"/>
</dbReference>
<accession>A0A1E5Q8Z0</accession>
<feature type="transmembrane region" description="Helical" evidence="13">
    <location>
        <begin position="12"/>
        <end position="30"/>
    </location>
</feature>
<comment type="subunit">
    <text evidence="13">F-type ATPases have 2 components, F(1) - the catalytic core - and F(0) - the membrane proton channel. F(1) has five subunits: alpha(3), beta(3), gamma(1), delta(1), epsilon(1). F(0) has three main subunits: a(1), b(2) and c(10-14). The alpha and beta chains form an alternating ring which encloses part of the gamma chain. F(1) is attached to F(0) by a central stalk formed by the gamma and epsilon chains, while a peripheral stalk is formed by the delta and b chains.</text>
</comment>
<dbReference type="InterPro" id="IPR050059">
    <property type="entry name" value="ATP_synthase_B_chain"/>
</dbReference>
<evidence type="ECO:0000256" key="5">
    <source>
        <dbReference type="ARBA" id="ARBA00022781"/>
    </source>
</evidence>
<feature type="coiled-coil region" evidence="15">
    <location>
        <begin position="34"/>
        <end position="100"/>
    </location>
</feature>
<dbReference type="HAMAP" id="MF_01398">
    <property type="entry name" value="ATP_synth_b_bprime"/>
    <property type="match status" value="1"/>
</dbReference>
<name>A0A1E5Q8Z0_9PROT</name>
<dbReference type="GO" id="GO:0005886">
    <property type="term" value="C:plasma membrane"/>
    <property type="evidence" value="ECO:0007669"/>
    <property type="project" value="UniProtKB-SubCell"/>
</dbReference>
<protein>
    <recommendedName>
        <fullName evidence="13">ATP synthase subunit b</fullName>
    </recommendedName>
    <alternativeName>
        <fullName evidence="13">ATP synthase F(0) sector subunit b</fullName>
    </alternativeName>
    <alternativeName>
        <fullName evidence="13">ATPase subunit I</fullName>
    </alternativeName>
    <alternativeName>
        <fullName evidence="13">F-type ATPase subunit b</fullName>
        <shortName evidence="13">F-ATPase subunit b</shortName>
    </alternativeName>
</protein>
<comment type="function">
    <text evidence="11">Component of the F(0) channel, it forms part of the peripheral stalk, linking F(1) to F(0). The b'-subunit is a diverged and duplicated form of b found in plants and photosynthetic bacteria.</text>
</comment>
<comment type="caution">
    <text evidence="16">The sequence shown here is derived from an EMBL/GenBank/DDBJ whole genome shotgun (WGS) entry which is preliminary data.</text>
</comment>
<dbReference type="CDD" id="cd06503">
    <property type="entry name" value="ATP-synt_Fo_b"/>
    <property type="match status" value="1"/>
</dbReference>
<dbReference type="GO" id="GO:0012505">
    <property type="term" value="C:endomembrane system"/>
    <property type="evidence" value="ECO:0007669"/>
    <property type="project" value="UniProtKB-SubCell"/>
</dbReference>
<evidence type="ECO:0000256" key="6">
    <source>
        <dbReference type="ARBA" id="ARBA00022989"/>
    </source>
</evidence>
<proteinExistence type="inferred from homology"/>
<evidence type="ECO:0000256" key="3">
    <source>
        <dbReference type="ARBA" id="ARBA00022547"/>
    </source>
</evidence>
<evidence type="ECO:0000256" key="14">
    <source>
        <dbReference type="RuleBase" id="RU003848"/>
    </source>
</evidence>
<evidence type="ECO:0000256" key="13">
    <source>
        <dbReference type="HAMAP-Rule" id="MF_01398"/>
    </source>
</evidence>
<evidence type="ECO:0000256" key="7">
    <source>
        <dbReference type="ARBA" id="ARBA00023065"/>
    </source>
</evidence>
<dbReference type="PANTHER" id="PTHR33445">
    <property type="entry name" value="ATP SYNTHASE SUBUNIT B', CHLOROPLASTIC"/>
    <property type="match status" value="1"/>
</dbReference>
<dbReference type="AlphaFoldDB" id="A0A1E5Q8Z0"/>
<evidence type="ECO:0000256" key="11">
    <source>
        <dbReference type="ARBA" id="ARBA00025614"/>
    </source>
</evidence>
<keyword evidence="4 13" id="KW-0812">Transmembrane</keyword>
<keyword evidence="2 13" id="KW-0813">Transport</keyword>
<keyword evidence="3 13" id="KW-0138">CF(0)</keyword>
<dbReference type="PANTHER" id="PTHR33445:SF1">
    <property type="entry name" value="ATP SYNTHASE SUBUNIT B"/>
    <property type="match status" value="1"/>
</dbReference>
<evidence type="ECO:0000256" key="4">
    <source>
        <dbReference type="ARBA" id="ARBA00022692"/>
    </source>
</evidence>
<comment type="subcellular location">
    <subcellularLocation>
        <location evidence="13">Cell membrane</location>
        <topology evidence="13">Single-pass membrane protein</topology>
    </subcellularLocation>
    <subcellularLocation>
        <location evidence="12">Endomembrane system</location>
        <topology evidence="12">Single-pass membrane protein</topology>
    </subcellularLocation>
</comment>
<keyword evidence="17" id="KW-1185">Reference proteome</keyword>
<keyword evidence="5 13" id="KW-0375">Hydrogen ion transport</keyword>
<evidence type="ECO:0000313" key="17">
    <source>
        <dbReference type="Proteomes" id="UP000095347"/>
    </source>
</evidence>
<evidence type="ECO:0000256" key="1">
    <source>
        <dbReference type="ARBA" id="ARBA00005513"/>
    </source>
</evidence>
<evidence type="ECO:0000313" key="16">
    <source>
        <dbReference type="EMBL" id="OEJ67934.1"/>
    </source>
</evidence>
<comment type="similarity">
    <text evidence="1 13 14">Belongs to the ATPase B chain family.</text>
</comment>
<evidence type="ECO:0000256" key="12">
    <source>
        <dbReference type="ARBA" id="ARBA00037847"/>
    </source>
</evidence>